<dbReference type="InterPro" id="IPR018060">
    <property type="entry name" value="HTH_AraC"/>
</dbReference>
<dbReference type="Pfam" id="PF12833">
    <property type="entry name" value="HTH_18"/>
    <property type="match status" value="1"/>
</dbReference>
<dbReference type="SUPFAM" id="SSF52317">
    <property type="entry name" value="Class I glutamine amidotransferase-like"/>
    <property type="match status" value="1"/>
</dbReference>
<keyword evidence="1" id="KW-0805">Transcription regulation</keyword>
<protein>
    <recommendedName>
        <fullName evidence="4">HTH araC/xylS-type domain-containing protein</fullName>
    </recommendedName>
</protein>
<evidence type="ECO:0000256" key="1">
    <source>
        <dbReference type="ARBA" id="ARBA00023015"/>
    </source>
</evidence>
<dbReference type="InterPro" id="IPR029062">
    <property type="entry name" value="Class_I_gatase-like"/>
</dbReference>
<dbReference type="PROSITE" id="PS00041">
    <property type="entry name" value="HTH_ARAC_FAMILY_1"/>
    <property type="match status" value="1"/>
</dbReference>
<dbReference type="InterPro" id="IPR020449">
    <property type="entry name" value="Tscrpt_reg_AraC-type_HTH"/>
</dbReference>
<dbReference type="AlphaFoldDB" id="A0A3B0Y0Z6"/>
<dbReference type="InterPro" id="IPR018062">
    <property type="entry name" value="HTH_AraC-typ_CS"/>
</dbReference>
<name>A0A3B0Y0Z6_9ZZZZ</name>
<dbReference type="GO" id="GO:0003700">
    <property type="term" value="F:DNA-binding transcription factor activity"/>
    <property type="evidence" value="ECO:0007669"/>
    <property type="project" value="InterPro"/>
</dbReference>
<evidence type="ECO:0000256" key="2">
    <source>
        <dbReference type="ARBA" id="ARBA00023125"/>
    </source>
</evidence>
<dbReference type="PRINTS" id="PR00032">
    <property type="entry name" value="HTHARAC"/>
</dbReference>
<keyword evidence="2" id="KW-0238">DNA-binding</keyword>
<reference evidence="5" key="1">
    <citation type="submission" date="2018-06" db="EMBL/GenBank/DDBJ databases">
        <authorList>
            <person name="Zhirakovskaya E."/>
        </authorList>
    </citation>
    <scope>NUCLEOTIDE SEQUENCE</scope>
</reference>
<dbReference type="GO" id="GO:0043565">
    <property type="term" value="F:sequence-specific DNA binding"/>
    <property type="evidence" value="ECO:0007669"/>
    <property type="project" value="InterPro"/>
</dbReference>
<keyword evidence="3" id="KW-0804">Transcription</keyword>
<dbReference type="SUPFAM" id="SSF46689">
    <property type="entry name" value="Homeodomain-like"/>
    <property type="match status" value="2"/>
</dbReference>
<dbReference type="InterPro" id="IPR002818">
    <property type="entry name" value="DJ-1/PfpI"/>
</dbReference>
<dbReference type="PROSITE" id="PS01124">
    <property type="entry name" value="HTH_ARAC_FAMILY_2"/>
    <property type="match status" value="1"/>
</dbReference>
<feature type="domain" description="HTH araC/xylS-type" evidence="4">
    <location>
        <begin position="216"/>
        <end position="314"/>
    </location>
</feature>
<dbReference type="PANTHER" id="PTHR43280:SF2">
    <property type="entry name" value="HTH-TYPE TRANSCRIPTIONAL REGULATOR EXSA"/>
    <property type="match status" value="1"/>
</dbReference>
<gene>
    <name evidence="5" type="ORF">MNBD_GAMMA12-3353</name>
</gene>
<evidence type="ECO:0000259" key="4">
    <source>
        <dbReference type="PROSITE" id="PS01124"/>
    </source>
</evidence>
<dbReference type="Pfam" id="PF01965">
    <property type="entry name" value="DJ-1_PfpI"/>
    <property type="match status" value="1"/>
</dbReference>
<sequence>MAISVDSWLNIAIMEKLTVVYIFDYPNAMQSAVHGVSDILTIANHQAGKELFLVKSLSQSEDPIESEQVLIFLPPYLTKEFPPFSDPVIIASLKKWYARGDILLAVCGGVFWLAESKLLSNKRVTTHWQICQKLERSYPDIAEVNRREMIVDQGNIVTAAGLFAFQDLALHIIIRFASYSLAKKVADYCLLDLGGRLQAYYQRFYPDLTHRDDLIAMAQKFCEMNLVSNISTTEIAQYCHVSERTLLRRFKKATGYSPKQYSIQLKIEKAKQLMALEINTIEEISFKIGYTDASNFIKIFKKVTGVTPAEFRTRQTS</sequence>
<dbReference type="Gene3D" id="3.40.50.880">
    <property type="match status" value="1"/>
</dbReference>
<organism evidence="5">
    <name type="scientific">hydrothermal vent metagenome</name>
    <dbReference type="NCBI Taxonomy" id="652676"/>
    <lineage>
        <taxon>unclassified sequences</taxon>
        <taxon>metagenomes</taxon>
        <taxon>ecological metagenomes</taxon>
    </lineage>
</organism>
<dbReference type="PANTHER" id="PTHR43280">
    <property type="entry name" value="ARAC-FAMILY TRANSCRIPTIONAL REGULATOR"/>
    <property type="match status" value="1"/>
</dbReference>
<proteinExistence type="predicted"/>
<dbReference type="Gene3D" id="1.10.10.60">
    <property type="entry name" value="Homeodomain-like"/>
    <property type="match status" value="2"/>
</dbReference>
<dbReference type="EMBL" id="UOFL01000043">
    <property type="protein sequence ID" value="VAW73411.1"/>
    <property type="molecule type" value="Genomic_DNA"/>
</dbReference>
<dbReference type="SMART" id="SM00342">
    <property type="entry name" value="HTH_ARAC"/>
    <property type="match status" value="1"/>
</dbReference>
<dbReference type="InterPro" id="IPR009057">
    <property type="entry name" value="Homeodomain-like_sf"/>
</dbReference>
<evidence type="ECO:0000313" key="5">
    <source>
        <dbReference type="EMBL" id="VAW73411.1"/>
    </source>
</evidence>
<accession>A0A3B0Y0Z6</accession>
<evidence type="ECO:0000256" key="3">
    <source>
        <dbReference type="ARBA" id="ARBA00023163"/>
    </source>
</evidence>